<dbReference type="EMBL" id="BPLR01011039">
    <property type="protein sequence ID" value="GIY43818.1"/>
    <property type="molecule type" value="Genomic_DNA"/>
</dbReference>
<sequence length="107" mass="12255">MPNPFHVGGSSSSRDNGDRSSECVPPTFHILHLPGWDQFSIVNASENCLTSIMAKRLLCPMSFLLKGLPPSYSEDIVRKGRLFFFHSNARNYRLMMVQEMSWFNRSE</sequence>
<evidence type="ECO:0000256" key="1">
    <source>
        <dbReference type="SAM" id="MobiDB-lite"/>
    </source>
</evidence>
<reference evidence="2 3" key="1">
    <citation type="submission" date="2021-06" db="EMBL/GenBank/DDBJ databases">
        <title>Caerostris extrusa draft genome.</title>
        <authorList>
            <person name="Kono N."/>
            <person name="Arakawa K."/>
        </authorList>
    </citation>
    <scope>NUCLEOTIDE SEQUENCE [LARGE SCALE GENOMIC DNA]</scope>
</reference>
<name>A0AAV4TIL2_CAEEX</name>
<feature type="region of interest" description="Disordered" evidence="1">
    <location>
        <begin position="1"/>
        <end position="21"/>
    </location>
</feature>
<evidence type="ECO:0000313" key="2">
    <source>
        <dbReference type="EMBL" id="GIY43818.1"/>
    </source>
</evidence>
<organism evidence="2 3">
    <name type="scientific">Caerostris extrusa</name>
    <name type="common">Bark spider</name>
    <name type="synonym">Caerostris bankana</name>
    <dbReference type="NCBI Taxonomy" id="172846"/>
    <lineage>
        <taxon>Eukaryota</taxon>
        <taxon>Metazoa</taxon>
        <taxon>Ecdysozoa</taxon>
        <taxon>Arthropoda</taxon>
        <taxon>Chelicerata</taxon>
        <taxon>Arachnida</taxon>
        <taxon>Araneae</taxon>
        <taxon>Araneomorphae</taxon>
        <taxon>Entelegynae</taxon>
        <taxon>Araneoidea</taxon>
        <taxon>Araneidae</taxon>
        <taxon>Caerostris</taxon>
    </lineage>
</organism>
<evidence type="ECO:0000313" key="3">
    <source>
        <dbReference type="Proteomes" id="UP001054945"/>
    </source>
</evidence>
<accession>A0AAV4TIL2</accession>
<proteinExistence type="predicted"/>
<evidence type="ECO:0008006" key="4">
    <source>
        <dbReference type="Google" id="ProtNLM"/>
    </source>
</evidence>
<dbReference type="Proteomes" id="UP001054945">
    <property type="component" value="Unassembled WGS sequence"/>
</dbReference>
<gene>
    <name evidence="2" type="ORF">CEXT_753381</name>
</gene>
<keyword evidence="3" id="KW-1185">Reference proteome</keyword>
<dbReference type="AlphaFoldDB" id="A0AAV4TIL2"/>
<protein>
    <recommendedName>
        <fullName evidence="4">Ycf15</fullName>
    </recommendedName>
</protein>
<comment type="caution">
    <text evidence="2">The sequence shown here is derived from an EMBL/GenBank/DDBJ whole genome shotgun (WGS) entry which is preliminary data.</text>
</comment>